<gene>
    <name evidence="1" type="ORF">Y1Q_0021011</name>
</gene>
<comment type="caution">
    <text evidence="1">The sequence shown here is derived from an EMBL/GenBank/DDBJ whole genome shotgun (WGS) entry which is preliminary data.</text>
</comment>
<name>A0A151NC91_ALLMI</name>
<keyword evidence="2" id="KW-1185">Reference proteome</keyword>
<proteinExistence type="predicted"/>
<accession>A0A151NC91</accession>
<reference evidence="1 2" key="1">
    <citation type="journal article" date="2012" name="Genome Biol.">
        <title>Sequencing three crocodilian genomes to illuminate the evolution of archosaurs and amniotes.</title>
        <authorList>
            <person name="St John J.A."/>
            <person name="Braun E.L."/>
            <person name="Isberg S.R."/>
            <person name="Miles L.G."/>
            <person name="Chong A.Y."/>
            <person name="Gongora J."/>
            <person name="Dalzell P."/>
            <person name="Moran C."/>
            <person name="Bed'hom B."/>
            <person name="Abzhanov A."/>
            <person name="Burgess S.C."/>
            <person name="Cooksey A.M."/>
            <person name="Castoe T.A."/>
            <person name="Crawford N.G."/>
            <person name="Densmore L.D."/>
            <person name="Drew J.C."/>
            <person name="Edwards S.V."/>
            <person name="Faircloth B.C."/>
            <person name="Fujita M.K."/>
            <person name="Greenwold M.J."/>
            <person name="Hoffmann F.G."/>
            <person name="Howard J.M."/>
            <person name="Iguchi T."/>
            <person name="Janes D.E."/>
            <person name="Khan S.Y."/>
            <person name="Kohno S."/>
            <person name="de Koning A.J."/>
            <person name="Lance S.L."/>
            <person name="McCarthy F.M."/>
            <person name="McCormack J.E."/>
            <person name="Merchant M.E."/>
            <person name="Peterson D.G."/>
            <person name="Pollock D.D."/>
            <person name="Pourmand N."/>
            <person name="Raney B.J."/>
            <person name="Roessler K.A."/>
            <person name="Sanford J.R."/>
            <person name="Sawyer R.H."/>
            <person name="Schmidt C.J."/>
            <person name="Triplett E.W."/>
            <person name="Tuberville T.D."/>
            <person name="Venegas-Anaya M."/>
            <person name="Howard J.T."/>
            <person name="Jarvis E.D."/>
            <person name="Guillette L.J.Jr."/>
            <person name="Glenn T.C."/>
            <person name="Green R.E."/>
            <person name="Ray D.A."/>
        </authorList>
    </citation>
    <scope>NUCLEOTIDE SEQUENCE [LARGE SCALE GENOMIC DNA]</scope>
    <source>
        <strain evidence="1">KSC_2009_1</strain>
    </source>
</reference>
<sequence length="137" mass="15160">MEVSEAEGMSRLYLQPVDVISKKHSYSGQVGLPHVIPAAPARSVGAGTYTALSSLPLGHSTYREQYVFLYRPARICLLDAFTYPDLAPGRPDVFACEPHIVRLHLPSRGCDITTGIEDMWNGKTEIKVDNRDQGKMN</sequence>
<organism evidence="1 2">
    <name type="scientific">Alligator mississippiensis</name>
    <name type="common">American alligator</name>
    <dbReference type="NCBI Taxonomy" id="8496"/>
    <lineage>
        <taxon>Eukaryota</taxon>
        <taxon>Metazoa</taxon>
        <taxon>Chordata</taxon>
        <taxon>Craniata</taxon>
        <taxon>Vertebrata</taxon>
        <taxon>Euteleostomi</taxon>
        <taxon>Archelosauria</taxon>
        <taxon>Archosauria</taxon>
        <taxon>Crocodylia</taxon>
        <taxon>Alligatoridae</taxon>
        <taxon>Alligatorinae</taxon>
        <taxon>Alligator</taxon>
    </lineage>
</organism>
<dbReference type="Gene3D" id="3.60.10.10">
    <property type="entry name" value="Endonuclease/exonuclease/phosphatase"/>
    <property type="match status" value="1"/>
</dbReference>
<dbReference type="STRING" id="8496.A0A151NC91"/>
<evidence type="ECO:0000313" key="2">
    <source>
        <dbReference type="Proteomes" id="UP000050525"/>
    </source>
</evidence>
<dbReference type="Proteomes" id="UP000050525">
    <property type="component" value="Unassembled WGS sequence"/>
</dbReference>
<protein>
    <submittedName>
        <fullName evidence="1">Uncharacterized protein</fullName>
    </submittedName>
</protein>
<evidence type="ECO:0000313" key="1">
    <source>
        <dbReference type="EMBL" id="KYO34436.1"/>
    </source>
</evidence>
<dbReference type="AlphaFoldDB" id="A0A151NC91"/>
<dbReference type="EMBL" id="AKHW03003458">
    <property type="protein sequence ID" value="KYO34436.1"/>
    <property type="molecule type" value="Genomic_DNA"/>
</dbReference>
<dbReference type="InterPro" id="IPR036691">
    <property type="entry name" value="Endo/exonu/phosph_ase_sf"/>
</dbReference>